<name>A0AA97M5G5_9ACTN</name>
<evidence type="ECO:0000313" key="2">
    <source>
        <dbReference type="Proteomes" id="UP000265719"/>
    </source>
</evidence>
<organism evidence="1 2">
    <name type="scientific">Thermobifida halotolerans</name>
    <dbReference type="NCBI Taxonomy" id="483545"/>
    <lineage>
        <taxon>Bacteria</taxon>
        <taxon>Bacillati</taxon>
        <taxon>Actinomycetota</taxon>
        <taxon>Actinomycetes</taxon>
        <taxon>Streptosporangiales</taxon>
        <taxon>Nocardiopsidaceae</taxon>
        <taxon>Thermobifida</taxon>
    </lineage>
</organism>
<dbReference type="Proteomes" id="UP000265719">
    <property type="component" value="Chromosome"/>
</dbReference>
<protein>
    <submittedName>
        <fullName evidence="1">Uncharacterized protein</fullName>
    </submittedName>
</protein>
<sequence>MHSPVDTKYAHLTLDELITAFAVHSAEALHERRTVLLPVQVDDILIRRRHHYNRYLSKRSANPLDDAEQLVLFTHIDVTDSETPGEALAAIRGVCGKHSPARVYSALNPGG</sequence>
<proteinExistence type="predicted"/>
<dbReference type="KEGG" id="thao:NI17_010245"/>
<dbReference type="EMBL" id="CP063196">
    <property type="protein sequence ID" value="UOE21449.1"/>
    <property type="molecule type" value="Genomic_DNA"/>
</dbReference>
<evidence type="ECO:0000313" key="1">
    <source>
        <dbReference type="EMBL" id="UOE21449.1"/>
    </source>
</evidence>
<keyword evidence="2" id="KW-1185">Reference proteome</keyword>
<accession>A0AA97M5G5</accession>
<dbReference type="AlphaFoldDB" id="A0AA97M5G5"/>
<dbReference type="RefSeq" id="WP_068693693.1">
    <property type="nucleotide sequence ID" value="NZ_CP063196.1"/>
</dbReference>
<reference evidence="1" key="1">
    <citation type="submission" date="2020-10" db="EMBL/GenBank/DDBJ databases">
        <title>De novo genome project of the cellulose decomposer Thermobifida halotolerans type strain.</title>
        <authorList>
            <person name="Nagy I."/>
            <person name="Horvath B."/>
            <person name="Kukolya J."/>
            <person name="Nagy I."/>
            <person name="Orsini M."/>
        </authorList>
    </citation>
    <scope>NUCLEOTIDE SEQUENCE</scope>
    <source>
        <strain evidence="1">DSM 44931</strain>
    </source>
</reference>
<gene>
    <name evidence="1" type="ORF">NI17_010245</name>
</gene>